<dbReference type="PANTHER" id="PTHR43649">
    <property type="entry name" value="ARABINOSE-BINDING PROTEIN-RELATED"/>
    <property type="match status" value="1"/>
</dbReference>
<keyword evidence="5" id="KW-0449">Lipoprotein</keyword>
<reference evidence="7 8" key="1">
    <citation type="journal article" date="2019" name="Int. J. Syst. Evol. Microbiol.">
        <title>The Global Catalogue of Microorganisms (GCM) 10K type strain sequencing project: providing services to taxonomists for standard genome sequencing and annotation.</title>
        <authorList>
            <consortium name="The Broad Institute Genomics Platform"/>
            <consortium name="The Broad Institute Genome Sequencing Center for Infectious Disease"/>
            <person name="Wu L."/>
            <person name="Ma J."/>
        </authorList>
    </citation>
    <scope>NUCLEOTIDE SEQUENCE [LARGE SCALE GENOMIC DNA]</scope>
    <source>
        <strain evidence="7 8">YIM 94188</strain>
    </source>
</reference>
<keyword evidence="1" id="KW-1003">Cell membrane</keyword>
<dbReference type="AlphaFoldDB" id="A0ABD5TXH2"/>
<evidence type="ECO:0000256" key="3">
    <source>
        <dbReference type="ARBA" id="ARBA00023136"/>
    </source>
</evidence>
<proteinExistence type="predicted"/>
<evidence type="ECO:0000313" key="7">
    <source>
        <dbReference type="EMBL" id="MFC6825286.1"/>
    </source>
</evidence>
<dbReference type="RefSeq" id="WP_379695365.1">
    <property type="nucleotide sequence ID" value="NZ_JBHSXH010000014.1"/>
</dbReference>
<evidence type="ECO:0000256" key="4">
    <source>
        <dbReference type="ARBA" id="ARBA00023139"/>
    </source>
</evidence>
<organism evidence="7 8">
    <name type="scientific">Halopelagius fulvigenes</name>
    <dbReference type="NCBI Taxonomy" id="1198324"/>
    <lineage>
        <taxon>Archaea</taxon>
        <taxon>Methanobacteriati</taxon>
        <taxon>Methanobacteriota</taxon>
        <taxon>Stenosarchaea group</taxon>
        <taxon>Halobacteria</taxon>
        <taxon>Halobacteriales</taxon>
        <taxon>Haloferacaceae</taxon>
    </lineage>
</organism>
<evidence type="ECO:0000313" key="8">
    <source>
        <dbReference type="Proteomes" id="UP001596408"/>
    </source>
</evidence>
<evidence type="ECO:0000256" key="6">
    <source>
        <dbReference type="SAM" id="MobiDB-lite"/>
    </source>
</evidence>
<dbReference type="InterPro" id="IPR050490">
    <property type="entry name" value="Bact_solute-bd_prot1"/>
</dbReference>
<feature type="region of interest" description="Disordered" evidence="6">
    <location>
        <begin position="38"/>
        <end position="69"/>
    </location>
</feature>
<dbReference type="PANTHER" id="PTHR43649:SF33">
    <property type="entry name" value="POLYGALACTURONAN_RHAMNOGALACTURONAN-BINDING PROTEIN YTCQ"/>
    <property type="match status" value="1"/>
</dbReference>
<keyword evidence="3" id="KW-0472">Membrane</keyword>
<keyword evidence="2" id="KW-0732">Signal</keyword>
<evidence type="ECO:0000256" key="2">
    <source>
        <dbReference type="ARBA" id="ARBA00022729"/>
    </source>
</evidence>
<evidence type="ECO:0000256" key="5">
    <source>
        <dbReference type="ARBA" id="ARBA00023288"/>
    </source>
</evidence>
<dbReference type="EMBL" id="JBHSXH010000014">
    <property type="protein sequence ID" value="MFC6825286.1"/>
    <property type="molecule type" value="Genomic_DNA"/>
</dbReference>
<gene>
    <name evidence="7" type="ORF">ACFQEV_09835</name>
</gene>
<dbReference type="Proteomes" id="UP001596408">
    <property type="component" value="Unassembled WGS sequence"/>
</dbReference>
<feature type="compositionally biased region" description="Gly residues" evidence="6">
    <location>
        <begin position="38"/>
        <end position="58"/>
    </location>
</feature>
<protein>
    <submittedName>
        <fullName evidence="7">ABC transporter substrate-binding protein</fullName>
    </submittedName>
</protein>
<comment type="caution">
    <text evidence="7">The sequence shown here is derived from an EMBL/GenBank/DDBJ whole genome shotgun (WGS) entry which is preliminary data.</text>
</comment>
<evidence type="ECO:0000256" key="1">
    <source>
        <dbReference type="ARBA" id="ARBA00022475"/>
    </source>
</evidence>
<dbReference type="Pfam" id="PF13416">
    <property type="entry name" value="SBP_bac_8"/>
    <property type="match status" value="1"/>
</dbReference>
<sequence length="483" mass="52899">MSTHFTIDMVRQCKTWSSRRAYLKGVAAASTLGLAGCSGQGGGGTETPNGGSGGGGTTGSSSSGEWPDLSGTKVHIVIDETADPVKNFWNGISSDFKSATNADINVEYVGRQTSGVQRVTQLIQAGTPPEIFAMSQTNATAFQSQDILAPVSDVVTDVEERLGTAYKHVKWDGEHWTLPTFLNVVAWYWRGDLAEEVGMDRRPDWTWETATEYARKVNELDGIHGTYVPAGSGDHAVYHLRAWLRTAECSIAKWKGDKMVVNFHKGKNRGRMIETLNLLKEQHQYSPVASDSGFTSWARAIPNQVSASGNYIGYRPKMYAIQDGRDFAADVHAAQMPKKRTRTTDGNIDGLGTFRGSNVEAAKTLMRFMTQKEQLLPLYKLNPVHDVPAFPGIRESDEYQTFLENLPEAYTPKDTKAYQTEVATNFRSSIEGTDPPNPFAGTITGADALPNLVSDVVLKDANPDSVIDQYAQELQTVIDNAQN</sequence>
<dbReference type="SUPFAM" id="SSF53850">
    <property type="entry name" value="Periplasmic binding protein-like II"/>
    <property type="match status" value="1"/>
</dbReference>
<keyword evidence="4" id="KW-0564">Palmitate</keyword>
<dbReference type="Gene3D" id="3.40.190.10">
    <property type="entry name" value="Periplasmic binding protein-like II"/>
    <property type="match status" value="1"/>
</dbReference>
<name>A0ABD5TXH2_9EURY</name>
<accession>A0ABD5TXH2</accession>
<dbReference type="InterPro" id="IPR006059">
    <property type="entry name" value="SBP"/>
</dbReference>
<keyword evidence="8" id="KW-1185">Reference proteome</keyword>